<proteinExistence type="predicted"/>
<gene>
    <name evidence="2" type="ORF">EVAR_75667_1</name>
</gene>
<evidence type="ECO:0000313" key="3">
    <source>
        <dbReference type="Proteomes" id="UP000299102"/>
    </source>
</evidence>
<evidence type="ECO:0000313" key="2">
    <source>
        <dbReference type="EMBL" id="GBP19695.1"/>
    </source>
</evidence>
<feature type="compositionally biased region" description="Polar residues" evidence="1">
    <location>
        <begin position="52"/>
        <end position="69"/>
    </location>
</feature>
<name>A0A4C1U051_EUMVA</name>
<evidence type="ECO:0000256" key="1">
    <source>
        <dbReference type="SAM" id="MobiDB-lite"/>
    </source>
</evidence>
<dbReference type="AlphaFoldDB" id="A0A4C1U051"/>
<dbReference type="Proteomes" id="UP000299102">
    <property type="component" value="Unassembled WGS sequence"/>
</dbReference>
<dbReference type="EMBL" id="BGZK01000110">
    <property type="protein sequence ID" value="GBP19695.1"/>
    <property type="molecule type" value="Genomic_DNA"/>
</dbReference>
<comment type="caution">
    <text evidence="2">The sequence shown here is derived from an EMBL/GenBank/DDBJ whole genome shotgun (WGS) entry which is preliminary data.</text>
</comment>
<keyword evidence="3" id="KW-1185">Reference proteome</keyword>
<protein>
    <submittedName>
        <fullName evidence="2">Uncharacterized protein</fullName>
    </submittedName>
</protein>
<accession>A0A4C1U051</accession>
<organism evidence="2 3">
    <name type="scientific">Eumeta variegata</name>
    <name type="common">Bagworm moth</name>
    <name type="synonym">Eumeta japonica</name>
    <dbReference type="NCBI Taxonomy" id="151549"/>
    <lineage>
        <taxon>Eukaryota</taxon>
        <taxon>Metazoa</taxon>
        <taxon>Ecdysozoa</taxon>
        <taxon>Arthropoda</taxon>
        <taxon>Hexapoda</taxon>
        <taxon>Insecta</taxon>
        <taxon>Pterygota</taxon>
        <taxon>Neoptera</taxon>
        <taxon>Endopterygota</taxon>
        <taxon>Lepidoptera</taxon>
        <taxon>Glossata</taxon>
        <taxon>Ditrysia</taxon>
        <taxon>Tineoidea</taxon>
        <taxon>Psychidae</taxon>
        <taxon>Oiketicinae</taxon>
        <taxon>Eumeta</taxon>
    </lineage>
</organism>
<reference evidence="2 3" key="1">
    <citation type="journal article" date="2019" name="Commun. Biol.">
        <title>The bagworm genome reveals a unique fibroin gene that provides high tensile strength.</title>
        <authorList>
            <person name="Kono N."/>
            <person name="Nakamura H."/>
            <person name="Ohtoshi R."/>
            <person name="Tomita M."/>
            <person name="Numata K."/>
            <person name="Arakawa K."/>
        </authorList>
    </citation>
    <scope>NUCLEOTIDE SEQUENCE [LARGE SCALE GENOMIC DNA]</scope>
</reference>
<feature type="region of interest" description="Disordered" evidence="1">
    <location>
        <begin position="1"/>
        <end position="69"/>
    </location>
</feature>
<feature type="compositionally biased region" description="Basic and acidic residues" evidence="1">
    <location>
        <begin position="7"/>
        <end position="19"/>
    </location>
</feature>
<sequence length="69" mass="7761">MFIWELAGKRSRAENEPRRGGRRAAGGGCPTRISGVGLSGPPQRRRRRAGQHKQNPLAQRKTNTNNRQR</sequence>